<evidence type="ECO:0000256" key="1">
    <source>
        <dbReference type="ARBA" id="ARBA00022574"/>
    </source>
</evidence>
<dbReference type="InterPro" id="IPR001680">
    <property type="entry name" value="WD40_rpt"/>
</dbReference>
<dbReference type="Gene3D" id="2.130.10.10">
    <property type="entry name" value="YVTN repeat-like/Quinoprotein amine dehydrogenase"/>
    <property type="match status" value="1"/>
</dbReference>
<gene>
    <name evidence="4" type="ORF">CcCBS67573_g01184</name>
</gene>
<dbReference type="OrthoDB" id="1284551at2759"/>
<evidence type="ECO:0000313" key="4">
    <source>
        <dbReference type="EMBL" id="TPX77550.1"/>
    </source>
</evidence>
<comment type="caution">
    <text evidence="4">The sequence shown here is derived from an EMBL/GenBank/DDBJ whole genome shotgun (WGS) entry which is preliminary data.</text>
</comment>
<dbReference type="SMART" id="SM00320">
    <property type="entry name" value="WD40"/>
    <property type="match status" value="3"/>
</dbReference>
<accession>A0A507FPD9</accession>
<evidence type="ECO:0000256" key="3">
    <source>
        <dbReference type="PROSITE-ProRule" id="PRU00221"/>
    </source>
</evidence>
<name>A0A507FPD9_9FUNG</name>
<dbReference type="PANTHER" id="PTHR19919">
    <property type="entry name" value="WD REPEAT CONTAINING PROTEIN"/>
    <property type="match status" value="1"/>
</dbReference>
<evidence type="ECO:0000256" key="2">
    <source>
        <dbReference type="ARBA" id="ARBA00022737"/>
    </source>
</evidence>
<dbReference type="PROSITE" id="PS50082">
    <property type="entry name" value="WD_REPEATS_2"/>
    <property type="match status" value="1"/>
</dbReference>
<dbReference type="Pfam" id="PF00400">
    <property type="entry name" value="WD40"/>
    <property type="match status" value="1"/>
</dbReference>
<dbReference type="EMBL" id="QEAP01000018">
    <property type="protein sequence ID" value="TPX77550.1"/>
    <property type="molecule type" value="Genomic_DNA"/>
</dbReference>
<keyword evidence="1 3" id="KW-0853">WD repeat</keyword>
<sequence length="382" mass="41354">MSTAKHSTGSTNTTNKSHVIEYRSKFNVYALAWRQTRAEFGLAIGSCDEAASSHVEVVEKRPGSESQMRCVARADFEYPVTKLLWAPEKAQSSLVCSTSDLLRVHELVESGEGKALPLRGTLKQNPHQKKSSMFSPPLTSFDWSEVDPAVLVTSSIDTTCSVWDMNRLEQKTQLIAHDKAVYDVCFSRNPDIFGSVGADGSLRTFDLRSLEHSTILYETTSRLVSATQTMESQALLRIAWNRLDSNYIAVFGEGGSDASGAGKVVVVDVRVPSVALLELSGHRMRKQEVSVGASKGGSKNATIAGGVNAIAWAPHSSAHLCTVGEDAYALVWDLSKAAPRTVLDAPLLTYIANEPINNVSWTPGNQDWIGIAAGKTVQALKV</sequence>
<organism evidence="4 5">
    <name type="scientific">Chytriomyces confervae</name>
    <dbReference type="NCBI Taxonomy" id="246404"/>
    <lineage>
        <taxon>Eukaryota</taxon>
        <taxon>Fungi</taxon>
        <taxon>Fungi incertae sedis</taxon>
        <taxon>Chytridiomycota</taxon>
        <taxon>Chytridiomycota incertae sedis</taxon>
        <taxon>Chytridiomycetes</taxon>
        <taxon>Chytridiales</taxon>
        <taxon>Chytriomycetaceae</taxon>
        <taxon>Chytriomyces</taxon>
    </lineage>
</organism>
<proteinExistence type="predicted"/>
<dbReference type="InterPro" id="IPR045159">
    <property type="entry name" value="DCAF7-like"/>
</dbReference>
<dbReference type="InterPro" id="IPR015943">
    <property type="entry name" value="WD40/YVTN_repeat-like_dom_sf"/>
</dbReference>
<dbReference type="AlphaFoldDB" id="A0A507FPD9"/>
<dbReference type="STRING" id="246404.A0A507FPD9"/>
<keyword evidence="5" id="KW-1185">Reference proteome</keyword>
<reference evidence="4 5" key="1">
    <citation type="journal article" date="2019" name="Sci. Rep.">
        <title>Comparative genomics of chytrid fungi reveal insights into the obligate biotrophic and pathogenic lifestyle of Synchytrium endobioticum.</title>
        <authorList>
            <person name="van de Vossenberg B.T.L.H."/>
            <person name="Warris S."/>
            <person name="Nguyen H.D.T."/>
            <person name="van Gent-Pelzer M.P.E."/>
            <person name="Joly D.L."/>
            <person name="van de Geest H.C."/>
            <person name="Bonants P.J.M."/>
            <person name="Smith D.S."/>
            <person name="Levesque C.A."/>
            <person name="van der Lee T.A.J."/>
        </authorList>
    </citation>
    <scope>NUCLEOTIDE SEQUENCE [LARGE SCALE GENOMIC DNA]</scope>
    <source>
        <strain evidence="4 5">CBS 675.73</strain>
    </source>
</reference>
<evidence type="ECO:0000313" key="5">
    <source>
        <dbReference type="Proteomes" id="UP000320333"/>
    </source>
</evidence>
<dbReference type="Proteomes" id="UP000320333">
    <property type="component" value="Unassembled WGS sequence"/>
</dbReference>
<protein>
    <submittedName>
        <fullName evidence="4">Uncharacterized protein</fullName>
    </submittedName>
</protein>
<feature type="repeat" description="WD" evidence="3">
    <location>
        <begin position="174"/>
        <end position="215"/>
    </location>
</feature>
<keyword evidence="2" id="KW-0677">Repeat</keyword>
<dbReference type="SUPFAM" id="SSF50978">
    <property type="entry name" value="WD40 repeat-like"/>
    <property type="match status" value="1"/>
</dbReference>
<dbReference type="InterPro" id="IPR036322">
    <property type="entry name" value="WD40_repeat_dom_sf"/>
</dbReference>